<dbReference type="SMART" id="SM00458">
    <property type="entry name" value="RICIN"/>
    <property type="match status" value="1"/>
</dbReference>
<reference evidence="3 4" key="1">
    <citation type="journal article" date="2019" name="Int. J. Syst. Evol. Microbiol.">
        <title>The Global Catalogue of Microorganisms (GCM) 10K type strain sequencing project: providing services to taxonomists for standard genome sequencing and annotation.</title>
        <authorList>
            <consortium name="The Broad Institute Genomics Platform"/>
            <consortium name="The Broad Institute Genome Sequencing Center for Infectious Disease"/>
            <person name="Wu L."/>
            <person name="Ma J."/>
        </authorList>
    </citation>
    <scope>NUCLEOTIDE SEQUENCE [LARGE SCALE GENOMIC DNA]</scope>
    <source>
        <strain evidence="3 4">JCM 12393</strain>
    </source>
</reference>
<comment type="caution">
    <text evidence="3">The sequence shown here is derived from an EMBL/GenBank/DDBJ whole genome shotgun (WGS) entry which is preliminary data.</text>
</comment>
<dbReference type="InterPro" id="IPR000772">
    <property type="entry name" value="Ricin_B_lectin"/>
</dbReference>
<keyword evidence="1" id="KW-0732">Signal</keyword>
<dbReference type="PANTHER" id="PTHR40469">
    <property type="entry name" value="SECRETED GLYCOSYL HYDROLASE"/>
    <property type="match status" value="1"/>
</dbReference>
<dbReference type="RefSeq" id="WP_344331252.1">
    <property type="nucleotide sequence ID" value="NZ_BAAAKJ010000095.1"/>
</dbReference>
<evidence type="ECO:0000313" key="4">
    <source>
        <dbReference type="Proteomes" id="UP001499863"/>
    </source>
</evidence>
<dbReference type="PROSITE" id="PS51257">
    <property type="entry name" value="PROKAR_LIPOPROTEIN"/>
    <property type="match status" value="1"/>
</dbReference>
<feature type="domain" description="Ricin B lectin" evidence="2">
    <location>
        <begin position="113"/>
        <end position="240"/>
    </location>
</feature>
<evidence type="ECO:0000259" key="2">
    <source>
        <dbReference type="SMART" id="SM00458"/>
    </source>
</evidence>
<organism evidence="3 4">
    <name type="scientific">Kitasatospora putterlickiae</name>
    <dbReference type="NCBI Taxonomy" id="221725"/>
    <lineage>
        <taxon>Bacteria</taxon>
        <taxon>Bacillati</taxon>
        <taxon>Actinomycetota</taxon>
        <taxon>Actinomycetes</taxon>
        <taxon>Kitasatosporales</taxon>
        <taxon>Streptomycetaceae</taxon>
        <taxon>Kitasatospora</taxon>
    </lineage>
</organism>
<proteinExistence type="predicted"/>
<sequence length="241" mass="24946">MRRTAALLSTAALLGAAASLATPAVHAQAAGGCYAYVGGWNAYGNCSGIDPLQSWYVVATCQYWNADHTVQFSRPVTGYGVVGDGTSVASCGFNDTVAFPHVVYGVKLPPQPAGPIGQISGYASKCVDVKGANTADGTPVQIYDCNGTNAQQWKIAVDGTIRAFNKCMDVTGAGTANGTKVQLYTCNGTGAQQWQVRADGSILNPSSGRCLDDLGFSTANGNQLGIWDCNGAANQVWHVPA</sequence>
<dbReference type="PANTHER" id="PTHR40469:SF2">
    <property type="entry name" value="GALACTOSE-BINDING DOMAIN-LIKE SUPERFAMILY PROTEIN"/>
    <property type="match status" value="1"/>
</dbReference>
<evidence type="ECO:0000256" key="1">
    <source>
        <dbReference type="SAM" id="SignalP"/>
    </source>
</evidence>
<dbReference type="CDD" id="cd23451">
    <property type="entry name" value="beta-trefoil_Ricin_laminarinase"/>
    <property type="match status" value="1"/>
</dbReference>
<name>A0ABN1XU22_9ACTN</name>
<dbReference type="SUPFAM" id="SSF50370">
    <property type="entry name" value="Ricin B-like lectins"/>
    <property type="match status" value="1"/>
</dbReference>
<dbReference type="Pfam" id="PF00652">
    <property type="entry name" value="Ricin_B_lectin"/>
    <property type="match status" value="1"/>
</dbReference>
<evidence type="ECO:0000313" key="3">
    <source>
        <dbReference type="EMBL" id="GAA1390294.1"/>
    </source>
</evidence>
<feature type="signal peptide" evidence="1">
    <location>
        <begin position="1"/>
        <end position="27"/>
    </location>
</feature>
<dbReference type="PROSITE" id="PS50231">
    <property type="entry name" value="RICIN_B_LECTIN"/>
    <property type="match status" value="1"/>
</dbReference>
<keyword evidence="4" id="KW-1185">Reference proteome</keyword>
<dbReference type="Gene3D" id="2.80.10.50">
    <property type="match status" value="2"/>
</dbReference>
<dbReference type="InterPro" id="IPR035992">
    <property type="entry name" value="Ricin_B-like_lectins"/>
</dbReference>
<dbReference type="EMBL" id="BAAAKJ010000095">
    <property type="protein sequence ID" value="GAA1390294.1"/>
    <property type="molecule type" value="Genomic_DNA"/>
</dbReference>
<feature type="chain" id="PRO_5046575510" description="Ricin B lectin domain-containing protein" evidence="1">
    <location>
        <begin position="28"/>
        <end position="241"/>
    </location>
</feature>
<gene>
    <name evidence="3" type="ORF">GCM10009639_18860</name>
</gene>
<dbReference type="Proteomes" id="UP001499863">
    <property type="component" value="Unassembled WGS sequence"/>
</dbReference>
<protein>
    <recommendedName>
        <fullName evidence="2">Ricin B lectin domain-containing protein</fullName>
    </recommendedName>
</protein>
<accession>A0ABN1XU22</accession>